<protein>
    <submittedName>
        <fullName evidence="1">Uncharacterized protein</fullName>
    </submittedName>
</protein>
<dbReference type="AlphaFoldDB" id="A0ABD3H140"/>
<sequence length="142" mass="16183">MRLHHFVKIFTENEEDWTAAFQSILQNAAIKQRGGRKKGDWTAAQIILTNCPRSVPRAQTTSEVRKALRAARIDSMGRWADWAWDKSAQQPLTSAETLAVEVGTQIEVQSGEISNLPWYWPSGEKKLEAWKLHTKFGKTLFT</sequence>
<accession>A0ABD3H140</accession>
<gene>
    <name evidence="1" type="ORF">R1sor_002306</name>
</gene>
<organism evidence="1 2">
    <name type="scientific">Riccia sorocarpa</name>
    <dbReference type="NCBI Taxonomy" id="122646"/>
    <lineage>
        <taxon>Eukaryota</taxon>
        <taxon>Viridiplantae</taxon>
        <taxon>Streptophyta</taxon>
        <taxon>Embryophyta</taxon>
        <taxon>Marchantiophyta</taxon>
        <taxon>Marchantiopsida</taxon>
        <taxon>Marchantiidae</taxon>
        <taxon>Marchantiales</taxon>
        <taxon>Ricciaceae</taxon>
        <taxon>Riccia</taxon>
    </lineage>
</organism>
<proteinExistence type="predicted"/>
<comment type="caution">
    <text evidence="1">The sequence shown here is derived from an EMBL/GenBank/DDBJ whole genome shotgun (WGS) entry which is preliminary data.</text>
</comment>
<dbReference type="EMBL" id="JBJQOH010000006">
    <property type="protein sequence ID" value="KAL3684284.1"/>
    <property type="molecule type" value="Genomic_DNA"/>
</dbReference>
<evidence type="ECO:0000313" key="1">
    <source>
        <dbReference type="EMBL" id="KAL3684284.1"/>
    </source>
</evidence>
<reference evidence="1 2" key="1">
    <citation type="submission" date="2024-09" db="EMBL/GenBank/DDBJ databases">
        <title>Chromosome-scale assembly of Riccia sorocarpa.</title>
        <authorList>
            <person name="Paukszto L."/>
        </authorList>
    </citation>
    <scope>NUCLEOTIDE SEQUENCE [LARGE SCALE GENOMIC DNA]</scope>
    <source>
        <strain evidence="1">LP-2024</strain>
        <tissue evidence="1">Aerial parts of the thallus</tissue>
    </source>
</reference>
<evidence type="ECO:0000313" key="2">
    <source>
        <dbReference type="Proteomes" id="UP001633002"/>
    </source>
</evidence>
<keyword evidence="2" id="KW-1185">Reference proteome</keyword>
<name>A0ABD3H140_9MARC</name>
<dbReference type="Proteomes" id="UP001633002">
    <property type="component" value="Unassembled WGS sequence"/>
</dbReference>